<reference evidence="11" key="1">
    <citation type="submission" date="2020-10" db="EMBL/GenBank/DDBJ databases">
        <title>ChiBAC.</title>
        <authorList>
            <person name="Zenner C."/>
            <person name="Hitch T.C.A."/>
            <person name="Clavel T."/>
        </authorList>
    </citation>
    <scope>NUCLEOTIDE SEQUENCE</scope>
    <source>
        <strain evidence="11">DSM 107454</strain>
    </source>
</reference>
<dbReference type="Gene3D" id="3.40.1190.20">
    <property type="match status" value="1"/>
</dbReference>
<dbReference type="CDD" id="cd01164">
    <property type="entry name" value="FruK_PfkB_like"/>
    <property type="match status" value="1"/>
</dbReference>
<keyword evidence="7" id="KW-0423">Lactose metabolism</keyword>
<dbReference type="GO" id="GO:0009024">
    <property type="term" value="F:tagatose-6-phosphate kinase activity"/>
    <property type="evidence" value="ECO:0007669"/>
    <property type="project" value="UniProtKB-EC"/>
</dbReference>
<keyword evidence="5 7" id="KW-0067">ATP-binding</keyword>
<dbReference type="GO" id="GO:0003723">
    <property type="term" value="F:RNA binding"/>
    <property type="evidence" value="ECO:0007669"/>
    <property type="project" value="UniProtKB-UniRule"/>
</dbReference>
<proteinExistence type="inferred from homology"/>
<evidence type="ECO:0000256" key="5">
    <source>
        <dbReference type="ARBA" id="ARBA00022840"/>
    </source>
</evidence>
<comment type="similarity">
    <text evidence="1">Belongs to the carbohydrate kinase pfkB family.</text>
</comment>
<dbReference type="InterPro" id="IPR017583">
    <property type="entry name" value="Tagatose/fructose_Pkinase"/>
</dbReference>
<dbReference type="PROSITE" id="PS50084">
    <property type="entry name" value="KH_TYPE_1"/>
    <property type="match status" value="1"/>
</dbReference>
<dbReference type="PIRSF" id="PIRSF000535">
    <property type="entry name" value="1PFK/6PFK/LacC"/>
    <property type="match status" value="1"/>
</dbReference>
<evidence type="ECO:0000256" key="3">
    <source>
        <dbReference type="ARBA" id="ARBA00022741"/>
    </source>
</evidence>
<dbReference type="PANTHER" id="PTHR46566:SF1">
    <property type="entry name" value="1-PHOSPHOFRUCTOKINASE"/>
    <property type="match status" value="1"/>
</dbReference>
<evidence type="ECO:0000259" key="10">
    <source>
        <dbReference type="Pfam" id="PF00294"/>
    </source>
</evidence>
<evidence type="ECO:0000256" key="2">
    <source>
        <dbReference type="ARBA" id="ARBA00022679"/>
    </source>
</evidence>
<dbReference type="PANTHER" id="PTHR46566">
    <property type="entry name" value="1-PHOSPHOFRUCTOKINASE-RELATED"/>
    <property type="match status" value="1"/>
</dbReference>
<dbReference type="Proteomes" id="UP000806542">
    <property type="component" value="Unassembled WGS sequence"/>
</dbReference>
<gene>
    <name evidence="11" type="primary">pfkB</name>
    <name evidence="11" type="ORF">INF28_01265</name>
</gene>
<evidence type="ECO:0000313" key="11">
    <source>
        <dbReference type="EMBL" id="MBE5039098.1"/>
    </source>
</evidence>
<dbReference type="NCBIfam" id="TIGR03828">
    <property type="entry name" value="pfkB"/>
    <property type="match status" value="1"/>
</dbReference>
<comment type="catalytic activity">
    <reaction evidence="7">
        <text>D-tagatofuranose 6-phosphate + ATP = D-tagatofuranose 1,6-bisphosphate + ADP + H(+)</text>
        <dbReference type="Rhea" id="RHEA:12420"/>
        <dbReference type="ChEBI" id="CHEBI:15378"/>
        <dbReference type="ChEBI" id="CHEBI:30616"/>
        <dbReference type="ChEBI" id="CHEBI:58694"/>
        <dbReference type="ChEBI" id="CHEBI:58695"/>
        <dbReference type="ChEBI" id="CHEBI:456216"/>
        <dbReference type="EC" id="2.7.1.144"/>
    </reaction>
</comment>
<evidence type="ECO:0000256" key="6">
    <source>
        <dbReference type="ARBA" id="ARBA00047745"/>
    </source>
</evidence>
<protein>
    <recommendedName>
        <fullName evidence="7">Tagatose-6-phosphate kinase</fullName>
        <ecNumber evidence="7">2.7.1.144</ecNumber>
    </recommendedName>
</protein>
<keyword evidence="8" id="KW-0694">RNA-binding</keyword>
<dbReference type="InterPro" id="IPR022463">
    <property type="entry name" value="1-PFruKinase"/>
</dbReference>
<comment type="similarity">
    <text evidence="7">Belongs to the carbohydrate kinase PfkB family. LacC subfamily.</text>
</comment>
<dbReference type="GO" id="GO:0016052">
    <property type="term" value="P:carbohydrate catabolic process"/>
    <property type="evidence" value="ECO:0007669"/>
    <property type="project" value="UniProtKB-ARBA"/>
</dbReference>
<comment type="caution">
    <text evidence="11">The sequence shown here is derived from an EMBL/GenBank/DDBJ whole genome shotgun (WGS) entry which is preliminary data.</text>
</comment>
<keyword evidence="3 7" id="KW-0547">Nucleotide-binding</keyword>
<dbReference type="GO" id="GO:0005829">
    <property type="term" value="C:cytosol"/>
    <property type="evidence" value="ECO:0007669"/>
    <property type="project" value="TreeGrafter"/>
</dbReference>
<dbReference type="RefSeq" id="WP_226391643.1">
    <property type="nucleotide sequence ID" value="NZ_JADCKB010000001.1"/>
</dbReference>
<evidence type="ECO:0000256" key="7">
    <source>
        <dbReference type="PIRNR" id="PIRNR000535"/>
    </source>
</evidence>
<organism evidence="11 12">
    <name type="scientific">Ructibacterium gallinarum</name>
    <dbReference type="NCBI Taxonomy" id="2779355"/>
    <lineage>
        <taxon>Bacteria</taxon>
        <taxon>Bacillati</taxon>
        <taxon>Bacillota</taxon>
        <taxon>Clostridia</taxon>
        <taxon>Eubacteriales</taxon>
        <taxon>Oscillospiraceae</taxon>
        <taxon>Ructibacterium</taxon>
    </lineage>
</organism>
<name>A0A9D5M0A3_9FIRM</name>
<dbReference type="GO" id="GO:0008662">
    <property type="term" value="F:1-phosphofructokinase activity"/>
    <property type="evidence" value="ECO:0007669"/>
    <property type="project" value="UniProtKB-UniRule"/>
</dbReference>
<evidence type="ECO:0000256" key="8">
    <source>
        <dbReference type="PROSITE-ProRule" id="PRU00117"/>
    </source>
</evidence>
<dbReference type="NCBIfam" id="TIGR03168">
    <property type="entry name" value="1-PFK"/>
    <property type="match status" value="1"/>
</dbReference>
<dbReference type="GO" id="GO:0044281">
    <property type="term" value="P:small molecule metabolic process"/>
    <property type="evidence" value="ECO:0007669"/>
    <property type="project" value="UniProtKB-ARBA"/>
</dbReference>
<accession>A0A9D5M0A3</accession>
<feature type="domain" description="Carbohydrate kinase PfkB" evidence="10">
    <location>
        <begin position="6"/>
        <end position="289"/>
    </location>
</feature>
<dbReference type="GO" id="GO:0005988">
    <property type="term" value="P:lactose metabolic process"/>
    <property type="evidence" value="ECO:0007669"/>
    <property type="project" value="UniProtKB-KW"/>
</dbReference>
<dbReference type="EMBL" id="JADCKB010000001">
    <property type="protein sequence ID" value="MBE5039098.1"/>
    <property type="molecule type" value="Genomic_DNA"/>
</dbReference>
<keyword evidence="4 9" id="KW-0418">Kinase</keyword>
<evidence type="ECO:0000256" key="4">
    <source>
        <dbReference type="ARBA" id="ARBA00022777"/>
    </source>
</evidence>
<dbReference type="AlphaFoldDB" id="A0A9D5M0A3"/>
<dbReference type="SUPFAM" id="SSF53613">
    <property type="entry name" value="Ribokinase-like"/>
    <property type="match status" value="1"/>
</dbReference>
<dbReference type="GO" id="GO:0005524">
    <property type="term" value="F:ATP binding"/>
    <property type="evidence" value="ECO:0007669"/>
    <property type="project" value="UniProtKB-UniRule"/>
</dbReference>
<evidence type="ECO:0000256" key="1">
    <source>
        <dbReference type="ARBA" id="ARBA00005380"/>
    </source>
</evidence>
<dbReference type="InterPro" id="IPR011611">
    <property type="entry name" value="PfkB_dom"/>
</dbReference>
<dbReference type="EC" id="2.7.1.144" evidence="7"/>
<evidence type="ECO:0000313" key="12">
    <source>
        <dbReference type="Proteomes" id="UP000806542"/>
    </source>
</evidence>
<keyword evidence="2 7" id="KW-0808">Transferase</keyword>
<evidence type="ECO:0000256" key="9">
    <source>
        <dbReference type="RuleBase" id="RU369061"/>
    </source>
</evidence>
<dbReference type="InterPro" id="IPR029056">
    <property type="entry name" value="Ribokinase-like"/>
</dbReference>
<sequence>MIYTMTFNPALDYIVKVPGYQEGTVNRTAAEKIMAGGKGVNVSVVLQNLGVPNTALGFIAGFTGGEIERILKQLGCHTDFIRLPDGNSRINVKLKADKETEINGQGPSIPESAMAVLYQKLQMLKDGDCLVLAGSIPSGLPDSVYCEIMERLNGRNLNIIVDAEKDLLKNVLSYHPFLVKPNHHELGALFGKTLTGIKEIAEHAYLVQEMGARNVLVSMAGEGGILVTEEKQAFFSPAPRGKVVNSTGAGDSMVAGFLAGYLDGKNYEKAFRMGLCAGSASAFSTELAAGNEIAALYETMIKEPIKQI</sequence>
<dbReference type="Pfam" id="PF00294">
    <property type="entry name" value="PfkB"/>
    <property type="match status" value="1"/>
</dbReference>
<dbReference type="FunFam" id="3.40.1190.20:FF:000001">
    <property type="entry name" value="Phosphofructokinase"/>
    <property type="match status" value="1"/>
</dbReference>
<dbReference type="InterPro" id="IPR002173">
    <property type="entry name" value="Carboh/pur_kinase_PfkB_CS"/>
</dbReference>
<comment type="pathway">
    <text evidence="7">Carbohydrate metabolism; D-tagatose 6-phosphate degradation; D-glyceraldehyde 3-phosphate and glycerone phosphate from D-tagatose 6-phosphate: step 1/2.</text>
</comment>
<keyword evidence="12" id="KW-1185">Reference proteome</keyword>
<comment type="function">
    <text evidence="9">Catalyzes the ATP-dependent phosphorylation of fructose-l-phosphate to fructose-l,6-bisphosphate.</text>
</comment>
<comment type="catalytic activity">
    <reaction evidence="6 9">
        <text>beta-D-fructose 1-phosphate + ATP = beta-D-fructose 1,6-bisphosphate + ADP + H(+)</text>
        <dbReference type="Rhea" id="RHEA:14213"/>
        <dbReference type="ChEBI" id="CHEBI:15378"/>
        <dbReference type="ChEBI" id="CHEBI:30616"/>
        <dbReference type="ChEBI" id="CHEBI:32966"/>
        <dbReference type="ChEBI" id="CHEBI:138881"/>
        <dbReference type="ChEBI" id="CHEBI:456216"/>
        <dbReference type="EC" id="2.7.1.56"/>
    </reaction>
</comment>
<dbReference type="PROSITE" id="PS00584">
    <property type="entry name" value="PFKB_KINASES_2"/>
    <property type="match status" value="1"/>
</dbReference>